<feature type="compositionally biased region" description="Low complexity" evidence="1">
    <location>
        <begin position="145"/>
        <end position="154"/>
    </location>
</feature>
<evidence type="ECO:0000313" key="3">
    <source>
        <dbReference type="EMBL" id="KAK3052842.1"/>
    </source>
</evidence>
<evidence type="ECO:0000259" key="2">
    <source>
        <dbReference type="Pfam" id="PF13298"/>
    </source>
</evidence>
<feature type="region of interest" description="Disordered" evidence="1">
    <location>
        <begin position="93"/>
        <end position="159"/>
    </location>
</feature>
<feature type="compositionally biased region" description="Basic and acidic residues" evidence="1">
    <location>
        <begin position="117"/>
        <end position="136"/>
    </location>
</feature>
<keyword evidence="4" id="KW-1185">Reference proteome</keyword>
<dbReference type="PANTHER" id="PTHR39465">
    <property type="entry name" value="DNA LIGASE D, 3'-PHOSPHOESTERASE DOMAIN"/>
    <property type="match status" value="1"/>
</dbReference>
<evidence type="ECO:0000256" key="1">
    <source>
        <dbReference type="SAM" id="MobiDB-lite"/>
    </source>
</evidence>
<dbReference type="Proteomes" id="UP001271007">
    <property type="component" value="Unassembled WGS sequence"/>
</dbReference>
<dbReference type="PANTHER" id="PTHR39465:SF1">
    <property type="entry name" value="DNA LIGASE D 3'-PHOSPHOESTERASE DOMAIN-CONTAINING PROTEIN"/>
    <property type="match status" value="1"/>
</dbReference>
<comment type="caution">
    <text evidence="3">The sequence shown here is derived from an EMBL/GenBank/DDBJ whole genome shotgun (WGS) entry which is preliminary data.</text>
</comment>
<feature type="domain" description="DNA ligase D 3'-phosphoesterase" evidence="2">
    <location>
        <begin position="1"/>
        <end position="93"/>
    </location>
</feature>
<dbReference type="EMBL" id="JAWDJX010000018">
    <property type="protein sequence ID" value="KAK3052842.1"/>
    <property type="molecule type" value="Genomic_DNA"/>
</dbReference>
<evidence type="ECO:0000313" key="4">
    <source>
        <dbReference type="Proteomes" id="UP001271007"/>
    </source>
</evidence>
<dbReference type="AlphaFoldDB" id="A0AAJ0DF11"/>
<protein>
    <recommendedName>
        <fullName evidence="2">DNA ligase D 3'-phosphoesterase domain-containing protein</fullName>
    </recommendedName>
</protein>
<organism evidence="3 4">
    <name type="scientific">Extremus antarcticus</name>
    <dbReference type="NCBI Taxonomy" id="702011"/>
    <lineage>
        <taxon>Eukaryota</taxon>
        <taxon>Fungi</taxon>
        <taxon>Dikarya</taxon>
        <taxon>Ascomycota</taxon>
        <taxon>Pezizomycotina</taxon>
        <taxon>Dothideomycetes</taxon>
        <taxon>Dothideomycetidae</taxon>
        <taxon>Mycosphaerellales</taxon>
        <taxon>Extremaceae</taxon>
        <taxon>Extremus</taxon>
    </lineage>
</organism>
<dbReference type="Pfam" id="PF13298">
    <property type="entry name" value="LigD_N"/>
    <property type="match status" value="1"/>
</dbReference>
<sequence>MAIETRVHNLWNNLIESASHSTGSLLIWDTGEYEILPSKAEKNKRSTDDELSDGDAKDSIDSRTQSERLFASFQSRHIRLRLHGRRLPTNYTVSFRLPSANDRSDQAKRPKRKRRRVEPAKPKAAEATESEARDTDLSVSTSTQAADGAAAAMASDDEGEDATIRANNAYTGAINSIGSIHQRNWFLTLDRRNSGFRKTRDDGRWVGDWEPFYVRGREHERSLITGRSADQVMEDEGVEKFVGRKMWRPIME</sequence>
<name>A0AAJ0DF11_9PEZI</name>
<accession>A0AAJ0DF11</accession>
<dbReference type="InterPro" id="IPR014144">
    <property type="entry name" value="LigD_PE_domain"/>
</dbReference>
<gene>
    <name evidence="3" type="ORF">LTR09_005906</name>
</gene>
<reference evidence="3" key="1">
    <citation type="submission" date="2023-04" db="EMBL/GenBank/DDBJ databases">
        <title>Black Yeasts Isolated from many extreme environments.</title>
        <authorList>
            <person name="Coleine C."/>
            <person name="Stajich J.E."/>
            <person name="Selbmann L."/>
        </authorList>
    </citation>
    <scope>NUCLEOTIDE SEQUENCE</scope>
    <source>
        <strain evidence="3">CCFEE 5312</strain>
    </source>
</reference>
<proteinExistence type="predicted"/>
<feature type="region of interest" description="Disordered" evidence="1">
    <location>
        <begin position="39"/>
        <end position="63"/>
    </location>
</feature>